<feature type="transmembrane region" description="Helical" evidence="10">
    <location>
        <begin position="87"/>
        <end position="117"/>
    </location>
</feature>
<feature type="compositionally biased region" description="Gly residues" evidence="9">
    <location>
        <begin position="915"/>
        <end position="927"/>
    </location>
</feature>
<feature type="compositionally biased region" description="Low complexity" evidence="9">
    <location>
        <begin position="894"/>
        <end position="914"/>
    </location>
</feature>
<dbReference type="GO" id="GO:0005886">
    <property type="term" value="C:plasma membrane"/>
    <property type="evidence" value="ECO:0007669"/>
    <property type="project" value="TreeGrafter"/>
</dbReference>
<feature type="compositionally biased region" description="Acidic residues" evidence="9">
    <location>
        <begin position="940"/>
        <end position="950"/>
    </location>
</feature>
<dbReference type="AlphaFoldDB" id="A0A6P9A8V9"/>
<comment type="subcellular location">
    <subcellularLocation>
        <location evidence="1">Membrane</location>
        <topology evidence="1">Multi-pass membrane protein</topology>
    </subcellularLocation>
</comment>
<dbReference type="InParanoid" id="A0A6P9A8V9"/>
<feature type="binding site" evidence="8">
    <location>
        <position position="29"/>
    </location>
    <ligand>
        <name>Na(+)</name>
        <dbReference type="ChEBI" id="CHEBI:29101"/>
        <label>1</label>
    </ligand>
</feature>
<proteinExistence type="inferred from homology"/>
<keyword evidence="6 10" id="KW-1133">Transmembrane helix</keyword>
<keyword evidence="11" id="KW-1185">Reference proteome</keyword>
<feature type="transmembrane region" description="Helical" evidence="10">
    <location>
        <begin position="450"/>
        <end position="477"/>
    </location>
</feature>
<gene>
    <name evidence="12" type="primary">LOC117652720</name>
</gene>
<dbReference type="CTD" id="36747"/>
<evidence type="ECO:0000256" key="1">
    <source>
        <dbReference type="ARBA" id="ARBA00004141"/>
    </source>
</evidence>
<dbReference type="GO" id="GO:0015179">
    <property type="term" value="F:L-amino acid transmembrane transporter activity"/>
    <property type="evidence" value="ECO:0007669"/>
    <property type="project" value="TreeGrafter"/>
</dbReference>
<dbReference type="PROSITE" id="PS50267">
    <property type="entry name" value="NA_NEUROTRAN_SYMP_3"/>
    <property type="match status" value="1"/>
</dbReference>
<feature type="transmembrane region" description="Helical" evidence="10">
    <location>
        <begin position="20"/>
        <end position="40"/>
    </location>
</feature>
<keyword evidence="5" id="KW-0769">Symport</keyword>
<dbReference type="Pfam" id="PF00209">
    <property type="entry name" value="SNF"/>
    <property type="match status" value="1"/>
</dbReference>
<keyword evidence="8" id="KW-0915">Sodium</keyword>
<evidence type="ECO:0000256" key="5">
    <source>
        <dbReference type="ARBA" id="ARBA00022847"/>
    </source>
</evidence>
<evidence type="ECO:0000256" key="4">
    <source>
        <dbReference type="ARBA" id="ARBA00022692"/>
    </source>
</evidence>
<evidence type="ECO:0000256" key="8">
    <source>
        <dbReference type="PIRSR" id="PIRSR600175-1"/>
    </source>
</evidence>
<name>A0A6P9A8V9_THRPL</name>
<dbReference type="RefSeq" id="XP_034253704.1">
    <property type="nucleotide sequence ID" value="XM_034397813.1"/>
</dbReference>
<dbReference type="PANTHER" id="PTHR11616">
    <property type="entry name" value="SODIUM/CHLORIDE DEPENDENT TRANSPORTER"/>
    <property type="match status" value="1"/>
</dbReference>
<evidence type="ECO:0000256" key="7">
    <source>
        <dbReference type="ARBA" id="ARBA00023136"/>
    </source>
</evidence>
<evidence type="ECO:0000256" key="6">
    <source>
        <dbReference type="ARBA" id="ARBA00022989"/>
    </source>
</evidence>
<dbReference type="PROSITE" id="PS51257">
    <property type="entry name" value="PROKAR_LIPOPROTEIN"/>
    <property type="match status" value="1"/>
</dbReference>
<dbReference type="PRINTS" id="PR00176">
    <property type="entry name" value="NANEUSMPORT"/>
</dbReference>
<dbReference type="GO" id="GO:0089718">
    <property type="term" value="P:amino acid import across plasma membrane"/>
    <property type="evidence" value="ECO:0007669"/>
    <property type="project" value="TreeGrafter"/>
</dbReference>
<keyword evidence="7 10" id="KW-0472">Membrane</keyword>
<feature type="binding site" evidence="8">
    <location>
        <position position="33"/>
    </location>
    <ligand>
        <name>Na(+)</name>
        <dbReference type="ChEBI" id="CHEBI:29101"/>
        <label>1</label>
    </ligand>
</feature>
<feature type="region of interest" description="Disordered" evidence="9">
    <location>
        <begin position="772"/>
        <end position="791"/>
    </location>
</feature>
<feature type="region of interest" description="Disordered" evidence="9">
    <location>
        <begin position="626"/>
        <end position="670"/>
    </location>
</feature>
<feature type="transmembrane region" description="Helical" evidence="10">
    <location>
        <begin position="483"/>
        <end position="501"/>
    </location>
</feature>
<protein>
    <submittedName>
        <fullName evidence="12">Sodium- and chloride-dependent glycine transporter 1</fullName>
    </submittedName>
</protein>
<accession>A0A6P9A8V9</accession>
<keyword evidence="3" id="KW-0813">Transport</keyword>
<dbReference type="InterPro" id="IPR000175">
    <property type="entry name" value="Na/ntran_symport"/>
</dbReference>
<keyword evidence="8" id="KW-0479">Metal-binding</keyword>
<reference evidence="12" key="1">
    <citation type="submission" date="2025-08" db="UniProtKB">
        <authorList>
            <consortium name="RefSeq"/>
        </authorList>
    </citation>
    <scope>IDENTIFICATION</scope>
    <source>
        <tissue evidence="12">Total insect</tissue>
    </source>
</reference>
<evidence type="ECO:0000256" key="10">
    <source>
        <dbReference type="SAM" id="Phobius"/>
    </source>
</evidence>
<feature type="transmembrane region" description="Helical" evidence="10">
    <location>
        <begin position="291"/>
        <end position="315"/>
    </location>
</feature>
<dbReference type="GO" id="GO:0046872">
    <property type="term" value="F:metal ion binding"/>
    <property type="evidence" value="ECO:0007669"/>
    <property type="project" value="UniProtKB-KW"/>
</dbReference>
<feature type="transmembrane region" description="Helical" evidence="10">
    <location>
        <begin position="183"/>
        <end position="202"/>
    </location>
</feature>
<dbReference type="PANTHER" id="PTHR11616:SF323">
    <property type="entry name" value="SODIUM-DEPENDENT TRANSPORTER BEDRAGGLED"/>
    <property type="match status" value="1"/>
</dbReference>
<feature type="transmembrane region" description="Helical" evidence="10">
    <location>
        <begin position="407"/>
        <end position="438"/>
    </location>
</feature>
<evidence type="ECO:0000256" key="3">
    <source>
        <dbReference type="ARBA" id="ARBA00022448"/>
    </source>
</evidence>
<feature type="transmembrane region" description="Helical" evidence="10">
    <location>
        <begin position="208"/>
        <end position="228"/>
    </location>
</feature>
<dbReference type="Proteomes" id="UP000515158">
    <property type="component" value="Unplaced"/>
</dbReference>
<dbReference type="GO" id="GO:0005283">
    <property type="term" value="F:amino acid:sodium symporter activity"/>
    <property type="evidence" value="ECO:0007669"/>
    <property type="project" value="TreeGrafter"/>
</dbReference>
<feature type="binding site" evidence="8">
    <location>
        <position position="26"/>
    </location>
    <ligand>
        <name>Na(+)</name>
        <dbReference type="ChEBI" id="CHEBI:29101"/>
        <label>1</label>
    </ligand>
</feature>
<feature type="transmembrane region" description="Helical" evidence="10">
    <location>
        <begin position="52"/>
        <end position="75"/>
    </location>
</feature>
<evidence type="ECO:0000256" key="2">
    <source>
        <dbReference type="ARBA" id="ARBA00006459"/>
    </source>
</evidence>
<evidence type="ECO:0000256" key="9">
    <source>
        <dbReference type="SAM" id="MobiDB-lite"/>
    </source>
</evidence>
<dbReference type="KEGG" id="tpal:117652720"/>
<dbReference type="InterPro" id="IPR037272">
    <property type="entry name" value="SNS_sf"/>
</dbReference>
<comment type="similarity">
    <text evidence="2">Belongs to the sodium:neurotransmitter symporter (SNF) (TC 2.A.22) family.</text>
</comment>
<feature type="transmembrane region" description="Helical" evidence="10">
    <location>
        <begin position="522"/>
        <end position="551"/>
    </location>
</feature>
<dbReference type="SUPFAM" id="SSF161070">
    <property type="entry name" value="SNF-like"/>
    <property type="match status" value="1"/>
</dbReference>
<feature type="region of interest" description="Disordered" evidence="9">
    <location>
        <begin position="891"/>
        <end position="950"/>
    </location>
</feature>
<keyword evidence="4 10" id="KW-0812">Transmembrane</keyword>
<dbReference type="GeneID" id="117652720"/>
<sequence>MPEGARGASPLGQWPHNLSATLACLGCTVGLFNISRFAVLSVQFGANFIIQFLLLSAVFGVPLYTFQVCLGQFLAAGAVDMWRISPVFQGIGIALLVSQALIGVYSTVGVSWIFIYFRDSFITKQDRYRWAEPFDLYREDQRLYYNATPHLEHTVPDYLNGVVLQRHNLAQPENSFGHIKFQVAFNLAVVWMIVFVSLSKGLRSYGKVVYVFSVVPVFGMLVLCTKMLGLMPRDSNHQVFPETEWTDFFTNSECWVSATTEVFLTWGLLGTAAMQIASHNKQKKFLQRDSSLVIVFTVSMLLLAAFLANMCVALLKANGFNCVPSSFERMSTYQFLQPVVLDRYQAPSQYGSTRPAKMSHSSYVMGDRVQRPGSNTAQESGYQVLRLATELVPATLALLGADQVSPFWAVLFYFVLILFGIAQQLAIWHCVITGIMAINAPTLKSWETTITFFSCACGFILGLPMTTELGIFVVYFLDYCVGSGWWIMALQLLQVGAVLMVRGRPYSGENIAGMLFHKTTSCLITWAAPMLTFTWNVILPVILMVVCITVFKKGGSRDLYSWHVGLGYDYWPLWARELGTMLQLLPLLTVPVVALIQTCRYLSGGPPDIFDRIQLLYRPPVDGDGSLHDLSTQTDAPADGGPGGASGGNQENAVIEDPPPKYTPPPSYTTATGARIAKMLRQSFRRSVRRIQLAVSSVGAAGPGAMSAAWGADAVPAAPVDQGVAGTAPPAPDPAPSPAPPDYAAVLVEISQASLHDVTIVLNDEDAADAASLPPVAAPSPVPSRAQGSSPVPLRAQGVVACARTHSSQMTAADVANVLRSSVRRPTPPSAAATAATRTQSMCAMRTRQSQRRPRTITIGTASAAPASVAVTVSDEDAVDPEKAVANLRQADNPSRLSSVPSCGSSRSSYCSAAGGDGGDGGDGGEAASGPCRPEHTDVDTEEDSDGSMV</sequence>
<evidence type="ECO:0000313" key="12">
    <source>
        <dbReference type="RefSeq" id="XP_034253704.1"/>
    </source>
</evidence>
<dbReference type="OrthoDB" id="6366319at2759"/>
<dbReference type="FunCoup" id="A0A6P9A8V9">
    <property type="interactions" value="72"/>
</dbReference>
<organism evidence="12">
    <name type="scientific">Thrips palmi</name>
    <name type="common">Melon thrips</name>
    <dbReference type="NCBI Taxonomy" id="161013"/>
    <lineage>
        <taxon>Eukaryota</taxon>
        <taxon>Metazoa</taxon>
        <taxon>Ecdysozoa</taxon>
        <taxon>Arthropoda</taxon>
        <taxon>Hexapoda</taxon>
        <taxon>Insecta</taxon>
        <taxon>Pterygota</taxon>
        <taxon>Neoptera</taxon>
        <taxon>Paraneoptera</taxon>
        <taxon>Thysanoptera</taxon>
        <taxon>Terebrantia</taxon>
        <taxon>Thripoidea</taxon>
        <taxon>Thripidae</taxon>
        <taxon>Thrips</taxon>
    </lineage>
</organism>
<evidence type="ECO:0000313" key="11">
    <source>
        <dbReference type="Proteomes" id="UP000515158"/>
    </source>
</evidence>